<evidence type="ECO:0008006" key="3">
    <source>
        <dbReference type="Google" id="ProtNLM"/>
    </source>
</evidence>
<evidence type="ECO:0000313" key="2">
    <source>
        <dbReference type="Proteomes" id="UP000276864"/>
    </source>
</evidence>
<dbReference type="Gene3D" id="3.40.50.720">
    <property type="entry name" value="NAD(P)-binding Rossmann-like Domain"/>
    <property type="match status" value="1"/>
</dbReference>
<reference evidence="1 2" key="1">
    <citation type="journal article" date="2018" name="BMC Genomics">
        <title>Genomic evidence for intraspecific hybridization in a clonal and extremely halotolerant yeast.</title>
        <authorList>
            <person name="Gostincar C."/>
            <person name="Stajich J.E."/>
            <person name="Zupancic J."/>
            <person name="Zalar P."/>
            <person name="Gunde-Cimerman N."/>
        </authorList>
    </citation>
    <scope>NUCLEOTIDE SEQUENCE [LARGE SCALE GENOMIC DNA]</scope>
    <source>
        <strain evidence="1 2">EXF-6651</strain>
    </source>
</reference>
<dbReference type="PANTHER" id="PTHR45458:SF1">
    <property type="entry name" value="SHORT CHAIN DEHYDROGENASE"/>
    <property type="match status" value="1"/>
</dbReference>
<dbReference type="PANTHER" id="PTHR45458">
    <property type="entry name" value="SHORT-CHAIN DEHYDROGENASE/REDUCTASE SDR"/>
    <property type="match status" value="1"/>
</dbReference>
<dbReference type="EMBL" id="QWIM01004236">
    <property type="protein sequence ID" value="RMX94707.1"/>
    <property type="molecule type" value="Genomic_DNA"/>
</dbReference>
<dbReference type="InterPro" id="IPR002347">
    <property type="entry name" value="SDR_fam"/>
</dbReference>
<protein>
    <recommendedName>
        <fullName evidence="3">NAD-dependent epimerase/dehydratase domain-containing protein</fullName>
    </recommendedName>
</protein>
<dbReference type="Pfam" id="PF00106">
    <property type="entry name" value="adh_short"/>
    <property type="match status" value="1"/>
</dbReference>
<dbReference type="PRINTS" id="PR00081">
    <property type="entry name" value="GDHRDH"/>
</dbReference>
<dbReference type="AlphaFoldDB" id="A0A3M6XV86"/>
<dbReference type="InterPro" id="IPR052184">
    <property type="entry name" value="SDR_enzymes"/>
</dbReference>
<accession>A0A3M6XV86</accession>
<feature type="non-terminal residue" evidence="1">
    <location>
        <position position="151"/>
    </location>
</feature>
<name>A0A3M6XV86_HORWE</name>
<gene>
    <name evidence="1" type="ORF">D0866_16572</name>
</gene>
<sequence>MPTTILVTGAANGLGAAFVEAYRHQDQTQVFAIDREQISCTHENVKSWAVDVTDESSIDSFVRDIKDQPIDLVLHSAGIRGLVPHLEQEKHGDVDACETMEAMDFATLTRTFNINAAGTFMLFRAIMSNLLKAKDPKVIVMSSRMGSLGNN</sequence>
<dbReference type="InterPro" id="IPR036291">
    <property type="entry name" value="NAD(P)-bd_dom_sf"/>
</dbReference>
<dbReference type="Proteomes" id="UP000276864">
    <property type="component" value="Unassembled WGS sequence"/>
</dbReference>
<evidence type="ECO:0000313" key="1">
    <source>
        <dbReference type="EMBL" id="RMX94707.1"/>
    </source>
</evidence>
<dbReference type="SUPFAM" id="SSF51735">
    <property type="entry name" value="NAD(P)-binding Rossmann-fold domains"/>
    <property type="match status" value="1"/>
</dbReference>
<comment type="caution">
    <text evidence="1">The sequence shown here is derived from an EMBL/GenBank/DDBJ whole genome shotgun (WGS) entry which is preliminary data.</text>
</comment>
<dbReference type="GO" id="GO:0016616">
    <property type="term" value="F:oxidoreductase activity, acting on the CH-OH group of donors, NAD or NADP as acceptor"/>
    <property type="evidence" value="ECO:0007669"/>
    <property type="project" value="TreeGrafter"/>
</dbReference>
<proteinExistence type="predicted"/>
<organism evidence="1 2">
    <name type="scientific">Hortaea werneckii</name>
    <name type="common">Black yeast</name>
    <name type="synonym">Cladosporium werneckii</name>
    <dbReference type="NCBI Taxonomy" id="91943"/>
    <lineage>
        <taxon>Eukaryota</taxon>
        <taxon>Fungi</taxon>
        <taxon>Dikarya</taxon>
        <taxon>Ascomycota</taxon>
        <taxon>Pezizomycotina</taxon>
        <taxon>Dothideomycetes</taxon>
        <taxon>Dothideomycetidae</taxon>
        <taxon>Mycosphaerellales</taxon>
        <taxon>Teratosphaeriaceae</taxon>
        <taxon>Hortaea</taxon>
    </lineage>
</organism>